<evidence type="ECO:0000256" key="3">
    <source>
        <dbReference type="ARBA" id="ARBA00022448"/>
    </source>
</evidence>
<gene>
    <name evidence="9" type="ORF">CUC15_06950</name>
</gene>
<dbReference type="GO" id="GO:0016020">
    <property type="term" value="C:membrane"/>
    <property type="evidence" value="ECO:0007669"/>
    <property type="project" value="UniProtKB-SubCell"/>
</dbReference>
<keyword evidence="7 8" id="KW-0472">Membrane</keyword>
<feature type="transmembrane region" description="Helical" evidence="8">
    <location>
        <begin position="15"/>
        <end position="34"/>
    </location>
</feature>
<dbReference type="Proteomes" id="UP000253908">
    <property type="component" value="Chromosome"/>
</dbReference>
<dbReference type="EMBL" id="CP024848">
    <property type="protein sequence ID" value="AXI08664.1"/>
    <property type="molecule type" value="Genomic_DNA"/>
</dbReference>
<keyword evidence="10" id="KW-1185">Reference proteome</keyword>
<dbReference type="Pfam" id="PF03845">
    <property type="entry name" value="Spore_permease"/>
    <property type="match status" value="1"/>
</dbReference>
<proteinExistence type="inferred from homology"/>
<evidence type="ECO:0000256" key="2">
    <source>
        <dbReference type="ARBA" id="ARBA00007998"/>
    </source>
</evidence>
<evidence type="ECO:0000256" key="6">
    <source>
        <dbReference type="ARBA" id="ARBA00022989"/>
    </source>
</evidence>
<name>A0A345PF84_9BACI</name>
<evidence type="ECO:0000313" key="10">
    <source>
        <dbReference type="Proteomes" id="UP000253908"/>
    </source>
</evidence>
<protein>
    <submittedName>
        <fullName evidence="9">Spore gernimation protein</fullName>
    </submittedName>
</protein>
<feature type="transmembrane region" description="Helical" evidence="8">
    <location>
        <begin position="118"/>
        <end position="140"/>
    </location>
</feature>
<dbReference type="GO" id="GO:0009847">
    <property type="term" value="P:spore germination"/>
    <property type="evidence" value="ECO:0007669"/>
    <property type="project" value="InterPro"/>
</dbReference>
<feature type="transmembrane region" description="Helical" evidence="8">
    <location>
        <begin position="274"/>
        <end position="296"/>
    </location>
</feature>
<evidence type="ECO:0000256" key="1">
    <source>
        <dbReference type="ARBA" id="ARBA00004141"/>
    </source>
</evidence>
<dbReference type="PANTHER" id="PTHR34975:SF2">
    <property type="entry name" value="SPORE GERMINATION PROTEIN A2"/>
    <property type="match status" value="1"/>
</dbReference>
<sequence>MEINSNIKSRLQFPAFYLFFIIFGIQTGTGIMGIPSHIFKEAKQDSWISILLSLVLLIIITSVMLLILKQYKNADIFGIQIDIFGKWIGKLFGSIYILYFLLSLLSILLNYIEVIKVFLFPTTSNFVIGLLFIFLIIYCVLGGIHTIIGITFLFVILTQWFWIFLYDPISRMDWDHFMPMFQASVPELLKGVKATTFSLSGFEILFILYPFIKNKEKIKLPLFLGLSYTVLSILLVTVVSIGYYSRMDLDEIKWATLGLFKNVSYTFVERLDNLIIFEWMMVILPNLVLLMWAMTYGLKRLYKFPQKTSLYITSIVILIVISFVEHDKHINMLTDFVAQVGFWLLFAYPLILLPIVLIKKKWRKQREGDKK</sequence>
<dbReference type="OrthoDB" id="2380240at2"/>
<comment type="subcellular location">
    <subcellularLocation>
        <location evidence="1">Membrane</location>
        <topology evidence="1">Multi-pass membrane protein</topology>
    </subcellularLocation>
</comment>
<dbReference type="AlphaFoldDB" id="A0A345PF84"/>
<dbReference type="Gene3D" id="1.20.1740.10">
    <property type="entry name" value="Amino acid/polyamine transporter I"/>
    <property type="match status" value="1"/>
</dbReference>
<dbReference type="InterPro" id="IPR004761">
    <property type="entry name" value="Spore_GerAB"/>
</dbReference>
<feature type="transmembrane region" description="Helical" evidence="8">
    <location>
        <begin position="336"/>
        <end position="358"/>
    </location>
</feature>
<evidence type="ECO:0000256" key="8">
    <source>
        <dbReference type="SAM" id="Phobius"/>
    </source>
</evidence>
<dbReference type="RefSeq" id="WP_114915961.1">
    <property type="nucleotide sequence ID" value="NZ_CP024848.1"/>
</dbReference>
<evidence type="ECO:0000256" key="7">
    <source>
        <dbReference type="ARBA" id="ARBA00023136"/>
    </source>
</evidence>
<evidence type="ECO:0000256" key="5">
    <source>
        <dbReference type="ARBA" id="ARBA00022692"/>
    </source>
</evidence>
<dbReference type="PANTHER" id="PTHR34975">
    <property type="entry name" value="SPORE GERMINATION PROTEIN A2"/>
    <property type="match status" value="1"/>
</dbReference>
<organism evidence="9 10">
    <name type="scientific">Oceanobacillus zhaokaii</name>
    <dbReference type="NCBI Taxonomy" id="2052660"/>
    <lineage>
        <taxon>Bacteria</taxon>
        <taxon>Bacillati</taxon>
        <taxon>Bacillota</taxon>
        <taxon>Bacilli</taxon>
        <taxon>Bacillales</taxon>
        <taxon>Bacillaceae</taxon>
        <taxon>Oceanobacillus</taxon>
    </lineage>
</organism>
<keyword evidence="4" id="KW-0309">Germination</keyword>
<feature type="transmembrane region" description="Helical" evidence="8">
    <location>
        <begin position="88"/>
        <end position="112"/>
    </location>
</feature>
<reference evidence="10" key="1">
    <citation type="submission" date="2017-11" db="EMBL/GenBank/DDBJ databases">
        <authorList>
            <person name="Zhu W."/>
        </authorList>
    </citation>
    <scope>NUCLEOTIDE SEQUENCE [LARGE SCALE GENOMIC DNA]</scope>
    <source>
        <strain evidence="10">160</strain>
    </source>
</reference>
<dbReference type="KEGG" id="ocn:CUC15_06950"/>
<keyword evidence="5 8" id="KW-0812">Transmembrane</keyword>
<dbReference type="NCBIfam" id="TIGR00912">
    <property type="entry name" value="2A0309"/>
    <property type="match status" value="1"/>
</dbReference>
<keyword evidence="3" id="KW-0813">Transport</keyword>
<evidence type="ECO:0000313" key="9">
    <source>
        <dbReference type="EMBL" id="AXI08664.1"/>
    </source>
</evidence>
<feature type="transmembrane region" description="Helical" evidence="8">
    <location>
        <begin position="308"/>
        <end position="324"/>
    </location>
</feature>
<evidence type="ECO:0000256" key="4">
    <source>
        <dbReference type="ARBA" id="ARBA00022544"/>
    </source>
</evidence>
<comment type="similarity">
    <text evidence="2">Belongs to the amino acid-polyamine-organocation (APC) superfamily. Spore germination protein (SGP) (TC 2.A.3.9) family.</text>
</comment>
<feature type="transmembrane region" description="Helical" evidence="8">
    <location>
        <begin position="46"/>
        <end position="68"/>
    </location>
</feature>
<accession>A0A345PF84</accession>
<keyword evidence="6 8" id="KW-1133">Transmembrane helix</keyword>
<feature type="transmembrane region" description="Helical" evidence="8">
    <location>
        <begin position="224"/>
        <end position="244"/>
    </location>
</feature>
<feature type="transmembrane region" description="Helical" evidence="8">
    <location>
        <begin position="147"/>
        <end position="165"/>
    </location>
</feature>